<comment type="similarity">
    <text evidence="1">Belongs to the MobA/MobL family.</text>
</comment>
<dbReference type="Gene3D" id="3.30.930.30">
    <property type="match status" value="1"/>
</dbReference>
<evidence type="ECO:0000313" key="7">
    <source>
        <dbReference type="Proteomes" id="UP000277811"/>
    </source>
</evidence>
<feature type="region of interest" description="Disordered" evidence="4">
    <location>
        <begin position="948"/>
        <end position="968"/>
    </location>
</feature>
<feature type="coiled-coil region" evidence="3">
    <location>
        <begin position="821"/>
        <end position="889"/>
    </location>
</feature>
<feature type="compositionally biased region" description="Basic and acidic residues" evidence="4">
    <location>
        <begin position="951"/>
        <end position="968"/>
    </location>
</feature>
<dbReference type="Proteomes" id="UP000277811">
    <property type="component" value="Unassembled WGS sequence"/>
</dbReference>
<dbReference type="RefSeq" id="WP_122629502.1">
    <property type="nucleotide sequence ID" value="NZ_UPPP01000094.1"/>
</dbReference>
<dbReference type="Pfam" id="PF03389">
    <property type="entry name" value="MobA_MobL"/>
    <property type="match status" value="1"/>
</dbReference>
<dbReference type="EMBL" id="UPPP01000094">
    <property type="protein sequence ID" value="VBB08633.1"/>
    <property type="molecule type" value="Genomic_DNA"/>
</dbReference>
<keyword evidence="2" id="KW-0184">Conjugation</keyword>
<keyword evidence="3" id="KW-0175">Coiled coil</keyword>
<evidence type="ECO:0000256" key="3">
    <source>
        <dbReference type="SAM" id="Coils"/>
    </source>
</evidence>
<evidence type="ECO:0000256" key="1">
    <source>
        <dbReference type="ARBA" id="ARBA00010873"/>
    </source>
</evidence>
<feature type="coiled-coil region" evidence="3">
    <location>
        <begin position="744"/>
        <end position="771"/>
    </location>
</feature>
<dbReference type="OrthoDB" id="1634048at2"/>
<evidence type="ECO:0000256" key="2">
    <source>
        <dbReference type="ARBA" id="ARBA00022971"/>
    </source>
</evidence>
<name>A0A498REX0_9FIRM</name>
<sequence length="968" mass="110778">MALYHFTIKDNKTPGGRIILASDHAEYNHREGKYANLDQKRAGHIAAADHLAYIARQEKYSQKEGFICGGHHLPEWAKNSPKAFFRAADAYETSVHTYKEIEFALQSELTLEQNLALAQEFIGKHFGTDYYYSYAIHNKLAAMGEGEENLHCHLMFSPRKLDALEKESERQPRCFFQKARRLYTRKDGSIVDRRREGGCAVAPVWNKQIEGRNHLLYLREDFAKLTNAALEKHGHAECVDHRSYRARRQEAAQKGDALTERLFSLEPEKHIGPTVANTPDHPLVIAIKERRALRKELCQLIESADRLQKLQNYKNGRKSKKLTEQVDVQLHSTSDESPLSPPLDLATAQKATDLACRNIRHFGEYLAAERFSEMGQQEKELFSTLKGAHRDQQSLSIILEAVREKCSEEKDHLASLQRQENKTLSQQIAYCESALAVLQFNEEETLLCQTIENCTAKARQAAQPLRSIAPLTDKKDRLARACLAYLHQASRLEEVEQATLVELPLQKEELKKRAAILADMEKNLLTYPQAIRKAQEEYIRTLNNPDFEAAWQKDTQLSEDLFALKRAQKDVKIRLKTASSPKETTALLAEQKRLGNIAQSHAAQRKQQRNILQEIRQHLNTPKAKSSVTRKVNAILLAQKAQLTAYRMMQDKLGETTDRIRRLTLLRLKLIRETALVKNKFSHLPTKETPHKQRYTAREVQGILRTALYSLRAEQKRTLQEIETLRPLYISEKRAKTIALYRLSEGKMQALQKLKKELSRSEREKRNAEDSLLSREYALTMLEKPKWYDKMLSTQAQHQYQDAQIAIETQKMQTLAAAQTYTALKERISCLEKEIEQLTATPQAKERLSAITAGILKKNQSVGKEMQRLTKRQSELRNQENELAHLLAATEKQVLTDQRQNIRYAAKGISTSADAVSLIARSFAAEPVACAAVARISEEDNCLFDSSAKTATEREETQRKTAWEHNEF</sequence>
<dbReference type="AlphaFoldDB" id="A0A498REX0"/>
<gene>
    <name evidence="6" type="ORF">LUCI_3911</name>
</gene>
<protein>
    <submittedName>
        <fullName evidence="6">Moba/mobl protein</fullName>
    </submittedName>
</protein>
<proteinExistence type="inferred from homology"/>
<feature type="domain" description="MobA/MobL protein" evidence="5">
    <location>
        <begin position="55"/>
        <end position="250"/>
    </location>
</feature>
<evidence type="ECO:0000313" key="6">
    <source>
        <dbReference type="EMBL" id="VBB08633.1"/>
    </source>
</evidence>
<accession>A0A498REX0</accession>
<dbReference type="InterPro" id="IPR005053">
    <property type="entry name" value="MobA_MobL"/>
</dbReference>
<evidence type="ECO:0000259" key="5">
    <source>
        <dbReference type="Pfam" id="PF03389"/>
    </source>
</evidence>
<reference evidence="6 7" key="1">
    <citation type="submission" date="2018-06" db="EMBL/GenBank/DDBJ databases">
        <authorList>
            <person name="Strepis N."/>
        </authorList>
    </citation>
    <scope>NUCLEOTIDE SEQUENCE [LARGE SCALE GENOMIC DNA]</scope>
    <source>
        <strain evidence="6">LUCI</strain>
    </source>
</reference>
<evidence type="ECO:0000256" key="4">
    <source>
        <dbReference type="SAM" id="MobiDB-lite"/>
    </source>
</evidence>
<organism evidence="6 7">
    <name type="scientific">Lucifera butyrica</name>
    <dbReference type="NCBI Taxonomy" id="1351585"/>
    <lineage>
        <taxon>Bacteria</taxon>
        <taxon>Bacillati</taxon>
        <taxon>Bacillota</taxon>
        <taxon>Negativicutes</taxon>
        <taxon>Veillonellales</taxon>
        <taxon>Veillonellaceae</taxon>
        <taxon>Lucifera</taxon>
    </lineage>
</organism>
<keyword evidence="7" id="KW-1185">Reference proteome</keyword>